<keyword evidence="3" id="KW-1185">Reference proteome</keyword>
<sequence length="195" mass="22480">MNKWFTLIPMLLLISACTNNQDMPVLNDVTTTIQEETSIAENAGKEKLFELKSYNWEEKIMIGWGGQEFTAVYSEHPYVPLGLYVPEQMETYEFEDGRGWGYSKEGESEAKSFISTLDYGYINLNELTLENEELIKYDEYIGSEDLDARVEDFFLVEHAGQKYVVRFSYFKDEKEKAIPMFLAAAKTLRIAGVPQ</sequence>
<feature type="signal peptide" evidence="1">
    <location>
        <begin position="1"/>
        <end position="20"/>
    </location>
</feature>
<evidence type="ECO:0008006" key="4">
    <source>
        <dbReference type="Google" id="ProtNLM"/>
    </source>
</evidence>
<evidence type="ECO:0000313" key="3">
    <source>
        <dbReference type="Proteomes" id="UP001519887"/>
    </source>
</evidence>
<reference evidence="2 3" key="1">
    <citation type="submission" date="2021-07" db="EMBL/GenBank/DDBJ databases">
        <title>Paenibacillus radiodurans sp. nov., isolated from the southeastern edge of Tengger Desert.</title>
        <authorList>
            <person name="Zhang G."/>
        </authorList>
    </citation>
    <scope>NUCLEOTIDE SEQUENCE [LARGE SCALE GENOMIC DNA]</scope>
    <source>
        <strain evidence="2 3">CCM 7311</strain>
    </source>
</reference>
<dbReference type="Proteomes" id="UP001519887">
    <property type="component" value="Unassembled WGS sequence"/>
</dbReference>
<dbReference type="EMBL" id="JAHZIK010000521">
    <property type="protein sequence ID" value="MBW7456205.1"/>
    <property type="molecule type" value="Genomic_DNA"/>
</dbReference>
<dbReference type="PROSITE" id="PS51257">
    <property type="entry name" value="PROKAR_LIPOPROTEIN"/>
    <property type="match status" value="1"/>
</dbReference>
<name>A0ABS7C5N3_9BACL</name>
<feature type="chain" id="PRO_5045796805" description="Lipoprotein" evidence="1">
    <location>
        <begin position="21"/>
        <end position="195"/>
    </location>
</feature>
<dbReference type="RefSeq" id="WP_210039825.1">
    <property type="nucleotide sequence ID" value="NZ_JBHLVU010000008.1"/>
</dbReference>
<evidence type="ECO:0000256" key="1">
    <source>
        <dbReference type="SAM" id="SignalP"/>
    </source>
</evidence>
<keyword evidence="1" id="KW-0732">Signal</keyword>
<accession>A0ABS7C5N3</accession>
<organism evidence="2 3">
    <name type="scientific">Paenibacillus sepulcri</name>
    <dbReference type="NCBI Taxonomy" id="359917"/>
    <lineage>
        <taxon>Bacteria</taxon>
        <taxon>Bacillati</taxon>
        <taxon>Bacillota</taxon>
        <taxon>Bacilli</taxon>
        <taxon>Bacillales</taxon>
        <taxon>Paenibacillaceae</taxon>
        <taxon>Paenibacillus</taxon>
    </lineage>
</organism>
<protein>
    <recommendedName>
        <fullName evidence="4">Lipoprotein</fullName>
    </recommendedName>
</protein>
<evidence type="ECO:0000313" key="2">
    <source>
        <dbReference type="EMBL" id="MBW7456205.1"/>
    </source>
</evidence>
<comment type="caution">
    <text evidence="2">The sequence shown here is derived from an EMBL/GenBank/DDBJ whole genome shotgun (WGS) entry which is preliminary data.</text>
</comment>
<proteinExistence type="predicted"/>
<gene>
    <name evidence="2" type="ORF">K0U00_19420</name>
</gene>